<dbReference type="EMBL" id="JANPWB010000014">
    <property type="protein sequence ID" value="KAJ1099903.1"/>
    <property type="molecule type" value="Genomic_DNA"/>
</dbReference>
<comment type="caution">
    <text evidence="1">The sequence shown here is derived from an EMBL/GenBank/DDBJ whole genome shotgun (WGS) entry which is preliminary data.</text>
</comment>
<keyword evidence="2" id="KW-1185">Reference proteome</keyword>
<dbReference type="Proteomes" id="UP001066276">
    <property type="component" value="Chromosome 10"/>
</dbReference>
<organism evidence="1 2">
    <name type="scientific">Pleurodeles waltl</name>
    <name type="common">Iberian ribbed newt</name>
    <dbReference type="NCBI Taxonomy" id="8319"/>
    <lineage>
        <taxon>Eukaryota</taxon>
        <taxon>Metazoa</taxon>
        <taxon>Chordata</taxon>
        <taxon>Craniata</taxon>
        <taxon>Vertebrata</taxon>
        <taxon>Euteleostomi</taxon>
        <taxon>Amphibia</taxon>
        <taxon>Batrachia</taxon>
        <taxon>Caudata</taxon>
        <taxon>Salamandroidea</taxon>
        <taxon>Salamandridae</taxon>
        <taxon>Pleurodelinae</taxon>
        <taxon>Pleurodeles</taxon>
    </lineage>
</organism>
<evidence type="ECO:0000313" key="1">
    <source>
        <dbReference type="EMBL" id="KAJ1099903.1"/>
    </source>
</evidence>
<reference evidence="1" key="1">
    <citation type="journal article" date="2022" name="bioRxiv">
        <title>Sequencing and chromosome-scale assembly of the giantPleurodeles waltlgenome.</title>
        <authorList>
            <person name="Brown T."/>
            <person name="Elewa A."/>
            <person name="Iarovenko S."/>
            <person name="Subramanian E."/>
            <person name="Araus A.J."/>
            <person name="Petzold A."/>
            <person name="Susuki M."/>
            <person name="Suzuki K.-i.T."/>
            <person name="Hayashi T."/>
            <person name="Toyoda A."/>
            <person name="Oliveira C."/>
            <person name="Osipova E."/>
            <person name="Leigh N.D."/>
            <person name="Simon A."/>
            <person name="Yun M.H."/>
        </authorList>
    </citation>
    <scope>NUCLEOTIDE SEQUENCE</scope>
    <source>
        <strain evidence="1">20211129_DDA</strain>
        <tissue evidence="1">Liver</tissue>
    </source>
</reference>
<sequence>MELVVGPLSSDLVTHCEVEGCGMQRMGAELVGIGCADRGANRCTRSRVRAGAACAVSNDTLVVVERPGLK</sequence>
<gene>
    <name evidence="1" type="ORF">NDU88_004996</name>
</gene>
<protein>
    <submittedName>
        <fullName evidence="1">Uncharacterized protein</fullName>
    </submittedName>
</protein>
<proteinExistence type="predicted"/>
<dbReference type="AlphaFoldDB" id="A0AAV7MD98"/>
<evidence type="ECO:0000313" key="2">
    <source>
        <dbReference type="Proteomes" id="UP001066276"/>
    </source>
</evidence>
<name>A0AAV7MD98_PLEWA</name>
<accession>A0AAV7MD98</accession>